<evidence type="ECO:0000313" key="3">
    <source>
        <dbReference type="Proteomes" id="UP000676336"/>
    </source>
</evidence>
<sequence>MDPDEQQLYDCDEANVSYTNNHSRT</sequence>
<evidence type="ECO:0000256" key="1">
    <source>
        <dbReference type="SAM" id="MobiDB-lite"/>
    </source>
</evidence>
<comment type="caution">
    <text evidence="2">The sequence shown here is derived from an EMBL/GenBank/DDBJ whole genome shotgun (WGS) entry which is preliminary data.</text>
</comment>
<organism evidence="2 3">
    <name type="scientific">Rotaria magnacalcarata</name>
    <dbReference type="NCBI Taxonomy" id="392030"/>
    <lineage>
        <taxon>Eukaryota</taxon>
        <taxon>Metazoa</taxon>
        <taxon>Spiralia</taxon>
        <taxon>Gnathifera</taxon>
        <taxon>Rotifera</taxon>
        <taxon>Eurotatoria</taxon>
        <taxon>Bdelloidea</taxon>
        <taxon>Philodinida</taxon>
        <taxon>Philodinidae</taxon>
        <taxon>Rotaria</taxon>
    </lineage>
</organism>
<gene>
    <name evidence="2" type="ORF">SMN809_LOCUS65711</name>
</gene>
<name>A0A8S3GTX8_9BILA</name>
<proteinExistence type="predicted"/>
<dbReference type="Proteomes" id="UP000676336">
    <property type="component" value="Unassembled WGS sequence"/>
</dbReference>
<evidence type="ECO:0000313" key="2">
    <source>
        <dbReference type="EMBL" id="CAF5171301.1"/>
    </source>
</evidence>
<dbReference type="AlphaFoldDB" id="A0A8S3GTX8"/>
<feature type="compositionally biased region" description="Acidic residues" evidence="1">
    <location>
        <begin position="1"/>
        <end position="13"/>
    </location>
</feature>
<accession>A0A8S3GTX8</accession>
<protein>
    <submittedName>
        <fullName evidence="2">Uncharacterized protein</fullName>
    </submittedName>
</protein>
<reference evidence="2" key="1">
    <citation type="submission" date="2021-02" db="EMBL/GenBank/DDBJ databases">
        <authorList>
            <person name="Nowell W R."/>
        </authorList>
    </citation>
    <scope>NUCLEOTIDE SEQUENCE</scope>
</reference>
<feature type="region of interest" description="Disordered" evidence="1">
    <location>
        <begin position="1"/>
        <end position="25"/>
    </location>
</feature>
<feature type="non-terminal residue" evidence="2">
    <location>
        <position position="25"/>
    </location>
</feature>
<dbReference type="EMBL" id="CAJOBI010311871">
    <property type="protein sequence ID" value="CAF5171301.1"/>
    <property type="molecule type" value="Genomic_DNA"/>
</dbReference>
<feature type="compositionally biased region" description="Polar residues" evidence="1">
    <location>
        <begin position="16"/>
        <end position="25"/>
    </location>
</feature>